<dbReference type="SUPFAM" id="SSF109604">
    <property type="entry name" value="HD-domain/PDEase-like"/>
    <property type="match status" value="1"/>
</dbReference>
<name>A0A1W1VKB7_9DEIO</name>
<dbReference type="InterPro" id="IPR052020">
    <property type="entry name" value="Cyclic_di-GMP/3'3'-cGAMP_PDE"/>
</dbReference>
<dbReference type="Pfam" id="PF01966">
    <property type="entry name" value="HD"/>
    <property type="match status" value="1"/>
</dbReference>
<dbReference type="EMBL" id="FWWU01000009">
    <property type="protein sequence ID" value="SMB93802.1"/>
    <property type="molecule type" value="Genomic_DNA"/>
</dbReference>
<accession>A0A1W1VKB7</accession>
<dbReference type="InterPro" id="IPR003607">
    <property type="entry name" value="HD/PDEase_dom"/>
</dbReference>
<dbReference type="Proteomes" id="UP000192582">
    <property type="component" value="Unassembled WGS sequence"/>
</dbReference>
<dbReference type="Gene3D" id="1.10.3210.10">
    <property type="entry name" value="Hypothetical protein af1432"/>
    <property type="match status" value="2"/>
</dbReference>
<dbReference type="CDD" id="cd00077">
    <property type="entry name" value="HDc"/>
    <property type="match status" value="1"/>
</dbReference>
<dbReference type="OrthoDB" id="9802066at2"/>
<dbReference type="AlphaFoldDB" id="A0A1W1VKB7"/>
<organism evidence="2 3">
    <name type="scientific">Deinococcus hopiensis KR-140</name>
    <dbReference type="NCBI Taxonomy" id="695939"/>
    <lineage>
        <taxon>Bacteria</taxon>
        <taxon>Thermotogati</taxon>
        <taxon>Deinococcota</taxon>
        <taxon>Deinococci</taxon>
        <taxon>Deinococcales</taxon>
        <taxon>Deinococcaceae</taxon>
        <taxon>Deinococcus</taxon>
    </lineage>
</organism>
<dbReference type="PANTHER" id="PTHR45228">
    <property type="entry name" value="CYCLIC DI-GMP PHOSPHODIESTERASE TM_0186-RELATED"/>
    <property type="match status" value="1"/>
</dbReference>
<reference evidence="2 3" key="1">
    <citation type="submission" date="2017-04" db="EMBL/GenBank/DDBJ databases">
        <authorList>
            <person name="Afonso C.L."/>
            <person name="Miller P.J."/>
            <person name="Scott M.A."/>
            <person name="Spackman E."/>
            <person name="Goraichik I."/>
            <person name="Dimitrov K.M."/>
            <person name="Suarez D.L."/>
            <person name="Swayne D.E."/>
        </authorList>
    </citation>
    <scope>NUCLEOTIDE SEQUENCE [LARGE SCALE GENOMIC DNA]</scope>
    <source>
        <strain evidence="2 3">KR-140</strain>
    </source>
</reference>
<dbReference type="STRING" id="695939.SAMN00790413_02121"/>
<sequence>MPAADAQDVAAVLSELLARPSSGSILERALTHALTLLDDQANAYAVLRRGPDRVVAVVGYPQSLIGTPLSGPWAGSKPRLLRDGTREIYEMNTTDVQEQLDACGMRGLPLTLVVPLSDRGRGLGALVFDRTSTEGITPEQQEAVARWATAVAPLLGVIDSRDEWRQTARQITSAFVEAVESQEFDALGHGQAVADLAVRLGRAVGLVEREQEELWYAALLHDIGKIHGEVGHPQVGANFLHGVPHLAQAQKAIRHHHERWDGQGEPDGLSGEDISLYARILAVANAYVRSGNLEQVRGQAGKALDPRLVGLLEKLPQDR</sequence>
<dbReference type="PROSITE" id="PS51832">
    <property type="entry name" value="HD_GYP"/>
    <property type="match status" value="1"/>
</dbReference>
<proteinExistence type="predicted"/>
<gene>
    <name evidence="2" type="ORF">SAMN00790413_02121</name>
</gene>
<dbReference type="PANTHER" id="PTHR45228:SF4">
    <property type="entry name" value="LIPOPROTEIN"/>
    <property type="match status" value="1"/>
</dbReference>
<evidence type="ECO:0000313" key="2">
    <source>
        <dbReference type="EMBL" id="SMB93802.1"/>
    </source>
</evidence>
<dbReference type="SMART" id="SM00471">
    <property type="entry name" value="HDc"/>
    <property type="match status" value="1"/>
</dbReference>
<protein>
    <submittedName>
        <fullName evidence="2">HD-GYP domain, c-di-GMP phosphodiesterase class II (Or its inactivated variant)</fullName>
    </submittedName>
</protein>
<evidence type="ECO:0000313" key="3">
    <source>
        <dbReference type="Proteomes" id="UP000192582"/>
    </source>
</evidence>
<evidence type="ECO:0000259" key="1">
    <source>
        <dbReference type="PROSITE" id="PS51832"/>
    </source>
</evidence>
<dbReference type="InterPro" id="IPR006674">
    <property type="entry name" value="HD_domain"/>
</dbReference>
<feature type="domain" description="HD-GYP" evidence="1">
    <location>
        <begin position="141"/>
        <end position="319"/>
    </location>
</feature>
<dbReference type="InterPro" id="IPR037522">
    <property type="entry name" value="HD_GYP_dom"/>
</dbReference>
<keyword evidence="3" id="KW-1185">Reference proteome</keyword>